<name>A0A0B5GYN6_9CAUD</name>
<dbReference type="InterPro" id="IPR004260">
    <property type="entry name" value="Pyr-dimer_DNA_glycosylase"/>
</dbReference>
<dbReference type="Proteomes" id="UP000031804">
    <property type="component" value="Segment"/>
</dbReference>
<gene>
    <name evidence="1" type="ORF">SBVP3_0043</name>
</gene>
<protein>
    <submittedName>
        <fullName evidence="1">Uncharacterized protein</fullName>
    </submittedName>
</protein>
<evidence type="ECO:0000313" key="1">
    <source>
        <dbReference type="EMBL" id="AJF40811.1"/>
    </source>
</evidence>
<dbReference type="Pfam" id="PF03013">
    <property type="entry name" value="Pyr_excise"/>
    <property type="match status" value="1"/>
</dbReference>
<dbReference type="GeneID" id="26634021"/>
<dbReference type="KEGG" id="vg:26634021"/>
<organism evidence="1 2">
    <name type="scientific">Vibrio phage phi 3</name>
    <dbReference type="NCBI Taxonomy" id="1589298"/>
    <lineage>
        <taxon>Viruses</taxon>
        <taxon>Duplodnaviria</taxon>
        <taxon>Heunggongvirae</taxon>
        <taxon>Uroviricota</taxon>
        <taxon>Caudoviricetes</taxon>
        <taxon>Demerecviridae</taxon>
        <taxon>Ermolyevavirinae</taxon>
        <taxon>Jesfedecavirus</taxon>
        <taxon>Jesfedecavirus phi3</taxon>
    </lineage>
</organism>
<keyword evidence="2" id="KW-1185">Reference proteome</keyword>
<evidence type="ECO:0000313" key="2">
    <source>
        <dbReference type="Proteomes" id="UP000031804"/>
    </source>
</evidence>
<sequence>MNIFVLDTNPKLAAQYHCDKHVISQMKESVQMLCTALMYYGNPVPINASGSEYKEAYPNHPCTKWVIEGLLNYQWLWDLTMALVEEAEFRFGGEYHIASLLRSGELPRTPEKYHQPPTRTPFANATADWLKSGANWDVPASFTTLTIVDVYRLYYIVDKRHMTDVWFEELNIHYKDAHKLGKVQWDAYSIWTKRGEPPFMGDRFYRQMCDHFGIKSAELLNLARHPDSEEAIKLRAKLEKKMGVKKSGTATSAPKKKATKADYLLEIRDMFGLSDGLDDLLKLTAEDLVKLRMFLPSLVEQEVVIEMPSGRLKKPYIDAISSQLTCDVDWNKLTIVGLKQLIELFS</sequence>
<dbReference type="RefSeq" id="YP_009207508.1">
    <property type="nucleotide sequence ID" value="NC_028895.1"/>
</dbReference>
<dbReference type="OrthoDB" id="8437at10239"/>
<reference evidence="1 2" key="1">
    <citation type="submission" date="2014-12" db="EMBL/GenBank/DDBJ databases">
        <title>Complete genome sequences of three Vibrio cholerae specific bacteriophages.</title>
        <authorList>
            <person name="Bhandare S.G."/>
            <person name="Warry A."/>
            <person name="Emes R.D."/>
            <person name="Hooton S.P.T."/>
            <person name="Barrow P.A."/>
            <person name="Atterbury R.J."/>
        </authorList>
    </citation>
    <scope>NUCLEOTIDE SEQUENCE [LARGE SCALE GENOMIC DNA]</scope>
</reference>
<dbReference type="EMBL" id="KP280063">
    <property type="protein sequence ID" value="AJF40811.1"/>
    <property type="molecule type" value="Genomic_DNA"/>
</dbReference>
<proteinExistence type="predicted"/>
<accession>A0A0B5GYN6</accession>